<evidence type="ECO:0000313" key="10">
    <source>
        <dbReference type="Proteomes" id="UP000541610"/>
    </source>
</evidence>
<name>A0A7J6P1M0_PEROL</name>
<keyword evidence="3 7" id="KW-0732">Signal</keyword>
<dbReference type="PANTHER" id="PTHR47965">
    <property type="entry name" value="ASPARTYL PROTEASE-RELATED"/>
    <property type="match status" value="1"/>
</dbReference>
<dbReference type="InterPro" id="IPR033121">
    <property type="entry name" value="PEPTIDASE_A1"/>
</dbReference>
<accession>A0A7J6P1M0</accession>
<dbReference type="Pfam" id="PF00026">
    <property type="entry name" value="Asp"/>
    <property type="match status" value="1"/>
</dbReference>
<dbReference type="GO" id="GO:0004190">
    <property type="term" value="F:aspartic-type endopeptidase activity"/>
    <property type="evidence" value="ECO:0007669"/>
    <property type="project" value="UniProtKB-KW"/>
</dbReference>
<evidence type="ECO:0000256" key="5">
    <source>
        <dbReference type="ARBA" id="ARBA00022801"/>
    </source>
</evidence>
<feature type="domain" description="Peptidase A1" evidence="8">
    <location>
        <begin position="40"/>
        <end position="365"/>
    </location>
</feature>
<dbReference type="PROSITE" id="PS51767">
    <property type="entry name" value="PEPTIDASE_A1"/>
    <property type="match status" value="1"/>
</dbReference>
<feature type="chain" id="PRO_5029658152" description="Peptidase A1 domain-containing protein" evidence="7">
    <location>
        <begin position="22"/>
        <end position="372"/>
    </location>
</feature>
<comment type="caution">
    <text evidence="9">The sequence shown here is derived from an EMBL/GenBank/DDBJ whole genome shotgun (WGS) entry which is preliminary data.</text>
</comment>
<evidence type="ECO:0000313" key="9">
    <source>
        <dbReference type="EMBL" id="KAF4690005.1"/>
    </source>
</evidence>
<evidence type="ECO:0000256" key="1">
    <source>
        <dbReference type="ARBA" id="ARBA00007447"/>
    </source>
</evidence>
<dbReference type="OrthoDB" id="410343at2759"/>
<proteinExistence type="inferred from homology"/>
<dbReference type="InterPro" id="IPR021109">
    <property type="entry name" value="Peptidase_aspartic_dom_sf"/>
</dbReference>
<keyword evidence="4" id="KW-0064">Aspartyl protease</keyword>
<evidence type="ECO:0000256" key="3">
    <source>
        <dbReference type="ARBA" id="ARBA00022729"/>
    </source>
</evidence>
<evidence type="ECO:0000256" key="7">
    <source>
        <dbReference type="SAM" id="SignalP"/>
    </source>
</evidence>
<dbReference type="GO" id="GO:0006508">
    <property type="term" value="P:proteolysis"/>
    <property type="evidence" value="ECO:0007669"/>
    <property type="project" value="UniProtKB-KW"/>
</dbReference>
<dbReference type="GO" id="GO:0005576">
    <property type="term" value="C:extracellular region"/>
    <property type="evidence" value="ECO:0007669"/>
    <property type="project" value="TreeGrafter"/>
</dbReference>
<evidence type="ECO:0000256" key="6">
    <source>
        <dbReference type="ARBA" id="ARBA00023145"/>
    </source>
</evidence>
<dbReference type="InterPro" id="IPR001461">
    <property type="entry name" value="Aspartic_peptidase_A1"/>
</dbReference>
<organism evidence="9 10">
    <name type="scientific">Perkinsus olseni</name>
    <name type="common">Perkinsus atlanticus</name>
    <dbReference type="NCBI Taxonomy" id="32597"/>
    <lineage>
        <taxon>Eukaryota</taxon>
        <taxon>Sar</taxon>
        <taxon>Alveolata</taxon>
        <taxon>Perkinsozoa</taxon>
        <taxon>Perkinsea</taxon>
        <taxon>Perkinsida</taxon>
        <taxon>Perkinsidae</taxon>
        <taxon>Perkinsus</taxon>
    </lineage>
</organism>
<dbReference type="SUPFAM" id="SSF50630">
    <property type="entry name" value="Acid proteases"/>
    <property type="match status" value="1"/>
</dbReference>
<dbReference type="Proteomes" id="UP000541610">
    <property type="component" value="Unassembled WGS sequence"/>
</dbReference>
<dbReference type="PANTHER" id="PTHR47965:SF12">
    <property type="entry name" value="ASPARTIC PROTEINASE 3-RELATED"/>
    <property type="match status" value="1"/>
</dbReference>
<evidence type="ECO:0000256" key="4">
    <source>
        <dbReference type="ARBA" id="ARBA00022750"/>
    </source>
</evidence>
<dbReference type="EMBL" id="JABANP010000109">
    <property type="protein sequence ID" value="KAF4690005.1"/>
    <property type="molecule type" value="Genomic_DNA"/>
</dbReference>
<comment type="similarity">
    <text evidence="1">Belongs to the peptidase A1 family.</text>
</comment>
<dbReference type="Gene3D" id="2.40.70.10">
    <property type="entry name" value="Acid Proteases"/>
    <property type="match status" value="2"/>
</dbReference>
<sequence>MPQLITSLNILASIILLAANGQIMRLLTHYEDSPPYGFGLFHTLANGRGQRTTALVDTGSDFFFFVWKDWYEAATKRGCSTMAAGCFECEGPCAPKQPIKQSEYEDGVKIKFFQRIGKIKVGQTYVNDLIFGLIFDQAPPPTQESPISSLGLAPDAGDPNFPSLMKQLRAKGFIGSSIFALYLFPSSLPFLDGGLLLGGGDPSLHMNPMHFTELLTGDGDYKVKLGTLQVGDAHVTIGINEDVTLDTGTNFLYVSKLYYDKIIKDIKAQANKAAGKTVPITFDSGRDVWTFPCQYLTIMPPLAFGLSAKGTVPLTMNYMNYARNDEGYCHFIIKKEDDNSWTFPDRMLIGNYFEFQPDQRRVGIARLAGIRE</sequence>
<feature type="signal peptide" evidence="7">
    <location>
        <begin position="1"/>
        <end position="21"/>
    </location>
</feature>
<keyword evidence="2" id="KW-0645">Protease</keyword>
<keyword evidence="5" id="KW-0378">Hydrolase</keyword>
<dbReference type="AlphaFoldDB" id="A0A7J6P1M0"/>
<reference evidence="9 10" key="1">
    <citation type="submission" date="2020-04" db="EMBL/GenBank/DDBJ databases">
        <title>Perkinsus olseni comparative genomics.</title>
        <authorList>
            <person name="Bogema D.R."/>
        </authorList>
    </citation>
    <scope>NUCLEOTIDE SEQUENCE [LARGE SCALE GENOMIC DNA]</scope>
    <source>
        <strain evidence="9">00978-12</strain>
    </source>
</reference>
<gene>
    <name evidence="9" type="ORF">FOZ60_000757</name>
</gene>
<keyword evidence="6" id="KW-0865">Zymogen</keyword>
<evidence type="ECO:0000259" key="8">
    <source>
        <dbReference type="PROSITE" id="PS51767"/>
    </source>
</evidence>
<protein>
    <recommendedName>
        <fullName evidence="8">Peptidase A1 domain-containing protein</fullName>
    </recommendedName>
</protein>
<evidence type="ECO:0000256" key="2">
    <source>
        <dbReference type="ARBA" id="ARBA00022670"/>
    </source>
</evidence>